<dbReference type="GO" id="GO:0006355">
    <property type="term" value="P:regulation of DNA-templated transcription"/>
    <property type="evidence" value="ECO:0007669"/>
    <property type="project" value="UniProtKB-ARBA"/>
</dbReference>
<dbReference type="GO" id="GO:0043200">
    <property type="term" value="P:response to amino acid"/>
    <property type="evidence" value="ECO:0007669"/>
    <property type="project" value="TreeGrafter"/>
</dbReference>
<dbReference type="InterPro" id="IPR019887">
    <property type="entry name" value="Tscrpt_reg_AsnC/Lrp_C"/>
</dbReference>
<dbReference type="AlphaFoldDB" id="A0A1H4BY34"/>
<dbReference type="InterPro" id="IPR019888">
    <property type="entry name" value="Tscrpt_reg_AsnC-like"/>
</dbReference>
<keyword evidence="6" id="KW-1185">Reference proteome</keyword>
<sequence>MSKADPEAGKPVALDALDRKILDALQRDATASLDELAGQVGASKTPVWNRIRKLRAAGVIDRQVAVLRPEAVGLGACFFVLVRTAQHEPGWLERFVTAVKSMPEIVSAHRLAGEIDYVLQVRVADARAYDAFYQRLIAQVSIYNVTSLLSMEEIKAETALPLPS</sequence>
<feature type="domain" description="HTH asnC-type" evidence="4">
    <location>
        <begin position="14"/>
        <end position="75"/>
    </location>
</feature>
<dbReference type="SMART" id="SM00344">
    <property type="entry name" value="HTH_ASNC"/>
    <property type="match status" value="1"/>
</dbReference>
<keyword evidence="3" id="KW-0804">Transcription</keyword>
<dbReference type="InterPro" id="IPR011008">
    <property type="entry name" value="Dimeric_a/b-barrel"/>
</dbReference>
<dbReference type="PANTHER" id="PTHR30154">
    <property type="entry name" value="LEUCINE-RESPONSIVE REGULATORY PROTEIN"/>
    <property type="match status" value="1"/>
</dbReference>
<dbReference type="InterPro" id="IPR036390">
    <property type="entry name" value="WH_DNA-bd_sf"/>
</dbReference>
<organism evidence="5 6">
    <name type="scientific">Rubrimonas cliftonensis</name>
    <dbReference type="NCBI Taxonomy" id="89524"/>
    <lineage>
        <taxon>Bacteria</taxon>
        <taxon>Pseudomonadati</taxon>
        <taxon>Pseudomonadota</taxon>
        <taxon>Alphaproteobacteria</taxon>
        <taxon>Rhodobacterales</taxon>
        <taxon>Paracoccaceae</taxon>
        <taxon>Rubrimonas</taxon>
    </lineage>
</organism>
<dbReference type="SUPFAM" id="SSF54909">
    <property type="entry name" value="Dimeric alpha+beta barrel"/>
    <property type="match status" value="1"/>
</dbReference>
<dbReference type="Pfam" id="PF01037">
    <property type="entry name" value="AsnC_trans_reg"/>
    <property type="match status" value="1"/>
</dbReference>
<keyword evidence="2" id="KW-0238">DNA-binding</keyword>
<name>A0A1H4BY34_9RHOB</name>
<dbReference type="Proteomes" id="UP000198703">
    <property type="component" value="Unassembled WGS sequence"/>
</dbReference>
<evidence type="ECO:0000256" key="2">
    <source>
        <dbReference type="ARBA" id="ARBA00023125"/>
    </source>
</evidence>
<dbReference type="SUPFAM" id="SSF46785">
    <property type="entry name" value="Winged helix' DNA-binding domain"/>
    <property type="match status" value="1"/>
</dbReference>
<dbReference type="Gene3D" id="1.10.10.10">
    <property type="entry name" value="Winged helix-like DNA-binding domain superfamily/Winged helix DNA-binding domain"/>
    <property type="match status" value="1"/>
</dbReference>
<dbReference type="PRINTS" id="PR00033">
    <property type="entry name" value="HTHASNC"/>
</dbReference>
<protein>
    <submittedName>
        <fullName evidence="5">Transcriptional regulator, AsnC family</fullName>
    </submittedName>
</protein>
<dbReference type="PANTHER" id="PTHR30154:SF17">
    <property type="entry name" value="DNA-BINDING TRANSCRIPTIONAL ACTIVATOR DECR"/>
    <property type="match status" value="1"/>
</dbReference>
<evidence type="ECO:0000256" key="1">
    <source>
        <dbReference type="ARBA" id="ARBA00023015"/>
    </source>
</evidence>
<evidence type="ECO:0000259" key="4">
    <source>
        <dbReference type="PROSITE" id="PS50956"/>
    </source>
</evidence>
<dbReference type="STRING" id="89524.SAMN05444370_106103"/>
<keyword evidence="1" id="KW-0805">Transcription regulation</keyword>
<evidence type="ECO:0000313" key="5">
    <source>
        <dbReference type="EMBL" id="SEA53036.1"/>
    </source>
</evidence>
<dbReference type="GO" id="GO:0043565">
    <property type="term" value="F:sequence-specific DNA binding"/>
    <property type="evidence" value="ECO:0007669"/>
    <property type="project" value="InterPro"/>
</dbReference>
<dbReference type="Gene3D" id="3.30.70.920">
    <property type="match status" value="1"/>
</dbReference>
<dbReference type="Pfam" id="PF13404">
    <property type="entry name" value="HTH_AsnC-type"/>
    <property type="match status" value="1"/>
</dbReference>
<dbReference type="OrthoDB" id="7847328at2"/>
<evidence type="ECO:0000313" key="6">
    <source>
        <dbReference type="Proteomes" id="UP000198703"/>
    </source>
</evidence>
<evidence type="ECO:0000256" key="3">
    <source>
        <dbReference type="ARBA" id="ARBA00023163"/>
    </source>
</evidence>
<gene>
    <name evidence="5" type="ORF">SAMN05444370_106103</name>
</gene>
<dbReference type="PROSITE" id="PS50956">
    <property type="entry name" value="HTH_ASNC_2"/>
    <property type="match status" value="1"/>
</dbReference>
<dbReference type="CDD" id="cd00090">
    <property type="entry name" value="HTH_ARSR"/>
    <property type="match status" value="1"/>
</dbReference>
<dbReference type="InterPro" id="IPR036388">
    <property type="entry name" value="WH-like_DNA-bd_sf"/>
</dbReference>
<accession>A0A1H4BY34</accession>
<dbReference type="GO" id="GO:0005829">
    <property type="term" value="C:cytosol"/>
    <property type="evidence" value="ECO:0007669"/>
    <property type="project" value="TreeGrafter"/>
</dbReference>
<proteinExistence type="predicted"/>
<reference evidence="5 6" key="1">
    <citation type="submission" date="2016-10" db="EMBL/GenBank/DDBJ databases">
        <authorList>
            <person name="de Groot N.N."/>
        </authorList>
    </citation>
    <scope>NUCLEOTIDE SEQUENCE [LARGE SCALE GENOMIC DNA]</scope>
    <source>
        <strain evidence="5 6">DSM 15345</strain>
    </source>
</reference>
<dbReference type="InterPro" id="IPR000485">
    <property type="entry name" value="AsnC-type_HTH_dom"/>
</dbReference>
<dbReference type="InterPro" id="IPR011991">
    <property type="entry name" value="ArsR-like_HTH"/>
</dbReference>
<dbReference type="RefSeq" id="WP_093253587.1">
    <property type="nucleotide sequence ID" value="NZ_FNQM01000006.1"/>
</dbReference>
<dbReference type="EMBL" id="FNQM01000006">
    <property type="protein sequence ID" value="SEA53036.1"/>
    <property type="molecule type" value="Genomic_DNA"/>
</dbReference>